<dbReference type="AlphaFoldDB" id="A0A6A5F2A0"/>
<dbReference type="Proteomes" id="UP000465112">
    <property type="component" value="Chromosome 10"/>
</dbReference>
<keyword evidence="3" id="KW-1185">Reference proteome</keyword>
<dbReference type="InterPro" id="IPR046815">
    <property type="entry name" value="P2RX7_C"/>
</dbReference>
<feature type="domain" description="P2X purinoreceptor 7 intracellular" evidence="1">
    <location>
        <begin position="4"/>
        <end position="90"/>
    </location>
</feature>
<reference evidence="2 3" key="1">
    <citation type="submission" date="2019-06" db="EMBL/GenBank/DDBJ databases">
        <title>A chromosome-scale genome assembly of the European perch, Perca fluviatilis.</title>
        <authorList>
            <person name="Roques C."/>
            <person name="Zahm M."/>
            <person name="Cabau C."/>
            <person name="Klopp C."/>
            <person name="Bouchez O."/>
            <person name="Donnadieu C."/>
            <person name="Kuhl H."/>
            <person name="Gislard M."/>
            <person name="Guendouz S."/>
            <person name="Journot L."/>
            <person name="Haffray P."/>
            <person name="Bestin A."/>
            <person name="Morvezen R."/>
            <person name="Feron R."/>
            <person name="Wen M."/>
            <person name="Jouanno E."/>
            <person name="Herpin A."/>
            <person name="Schartl M."/>
            <person name="Postlethwait J."/>
            <person name="Schaerlinger B."/>
            <person name="Chardard D."/>
            <person name="Lecocq T."/>
            <person name="Poncet C."/>
            <person name="Jaffrelo L."/>
            <person name="Lampietro C."/>
            <person name="Guiguen Y."/>
        </authorList>
    </citation>
    <scope>NUCLEOTIDE SEQUENCE [LARGE SCALE GENOMIC DNA]</scope>
    <source>
        <tissue evidence="2">Blood</tissue>
    </source>
</reference>
<sequence>MNVQCITMHRSFWMLCGEREVLEVAMLSLRDVRAQTLERPISSRLFRLTAYRQFTLWARGHLGRRNRIPIPSCAVNYIRDLFPSAQYQGFVYALDL</sequence>
<dbReference type="PANTHER" id="PTHR36981:SF9">
    <property type="entry name" value="NANOR-RELATED"/>
    <property type="match status" value="1"/>
</dbReference>
<proteinExistence type="predicted"/>
<organism evidence="2 3">
    <name type="scientific">Perca fluviatilis</name>
    <name type="common">European perch</name>
    <dbReference type="NCBI Taxonomy" id="8168"/>
    <lineage>
        <taxon>Eukaryota</taxon>
        <taxon>Metazoa</taxon>
        <taxon>Chordata</taxon>
        <taxon>Craniata</taxon>
        <taxon>Vertebrata</taxon>
        <taxon>Euteleostomi</taxon>
        <taxon>Actinopterygii</taxon>
        <taxon>Neopterygii</taxon>
        <taxon>Teleostei</taxon>
        <taxon>Neoteleostei</taxon>
        <taxon>Acanthomorphata</taxon>
        <taxon>Eupercaria</taxon>
        <taxon>Perciformes</taxon>
        <taxon>Percoidei</taxon>
        <taxon>Percidae</taxon>
        <taxon>Percinae</taxon>
        <taxon>Perca</taxon>
    </lineage>
</organism>
<dbReference type="PANTHER" id="PTHR36981">
    <property type="entry name" value="ZGC:195170"/>
    <property type="match status" value="1"/>
</dbReference>
<dbReference type="EMBL" id="VHII01000010">
    <property type="protein sequence ID" value="KAF1384405.1"/>
    <property type="molecule type" value="Genomic_DNA"/>
</dbReference>
<comment type="caution">
    <text evidence="2">The sequence shown here is derived from an EMBL/GenBank/DDBJ whole genome shotgun (WGS) entry which is preliminary data.</text>
</comment>
<evidence type="ECO:0000313" key="2">
    <source>
        <dbReference type="EMBL" id="KAF1384405.1"/>
    </source>
</evidence>
<accession>A0A6A5F2A0</accession>
<dbReference type="Pfam" id="PF20478">
    <property type="entry name" value="P2RX7_C"/>
    <property type="match status" value="1"/>
</dbReference>
<gene>
    <name evidence="2" type="ORF">PFLUV_G00119810</name>
</gene>
<protein>
    <recommendedName>
        <fullName evidence="1">P2X purinoreceptor 7 intracellular domain-containing protein</fullName>
    </recommendedName>
</protein>
<name>A0A6A5F2A0_PERFL</name>
<evidence type="ECO:0000313" key="3">
    <source>
        <dbReference type="Proteomes" id="UP000465112"/>
    </source>
</evidence>
<evidence type="ECO:0000259" key="1">
    <source>
        <dbReference type="Pfam" id="PF20478"/>
    </source>
</evidence>